<organism evidence="1 2">
    <name type="scientific">Kribbella shirazensis</name>
    <dbReference type="NCBI Taxonomy" id="1105143"/>
    <lineage>
        <taxon>Bacteria</taxon>
        <taxon>Bacillati</taxon>
        <taxon>Actinomycetota</taxon>
        <taxon>Actinomycetes</taxon>
        <taxon>Propionibacteriales</taxon>
        <taxon>Kribbellaceae</taxon>
        <taxon>Kribbella</taxon>
    </lineage>
</organism>
<evidence type="ECO:0000313" key="2">
    <source>
        <dbReference type="Proteomes" id="UP000555407"/>
    </source>
</evidence>
<dbReference type="EMBL" id="JAASRO010000001">
    <property type="protein sequence ID" value="NIK58657.1"/>
    <property type="molecule type" value="Genomic_DNA"/>
</dbReference>
<dbReference type="Proteomes" id="UP000555407">
    <property type="component" value="Unassembled WGS sequence"/>
</dbReference>
<accession>A0A7X5VDS4</accession>
<evidence type="ECO:0000313" key="1">
    <source>
        <dbReference type="EMBL" id="NIK58657.1"/>
    </source>
</evidence>
<reference evidence="1 2" key="1">
    <citation type="submission" date="2020-03" db="EMBL/GenBank/DDBJ databases">
        <title>Sequencing the genomes of 1000 actinobacteria strains.</title>
        <authorList>
            <person name="Klenk H.-P."/>
        </authorList>
    </citation>
    <scope>NUCLEOTIDE SEQUENCE [LARGE SCALE GENOMIC DNA]</scope>
    <source>
        <strain evidence="1 2">DSM 45490</strain>
    </source>
</reference>
<keyword evidence="2" id="KW-1185">Reference proteome</keyword>
<protein>
    <submittedName>
        <fullName evidence="1">Uncharacterized protein</fullName>
    </submittedName>
</protein>
<dbReference type="RefSeq" id="WP_167209615.1">
    <property type="nucleotide sequence ID" value="NZ_JAASRO010000001.1"/>
</dbReference>
<name>A0A7X5VDS4_9ACTN</name>
<sequence length="72" mass="7441">MRSTTVDGVPCVGLEGSDGTLWVDAATARPVRLEIPDKSSPKDALTFTEYGEIAAPKAPPAAQVIDGKALGM</sequence>
<dbReference type="AlphaFoldDB" id="A0A7X5VDS4"/>
<comment type="caution">
    <text evidence="1">The sequence shown here is derived from an EMBL/GenBank/DDBJ whole genome shotgun (WGS) entry which is preliminary data.</text>
</comment>
<proteinExistence type="predicted"/>
<gene>
    <name evidence="1" type="ORF">BJY22_004374</name>
</gene>